<evidence type="ECO:0000256" key="5">
    <source>
        <dbReference type="SAM" id="MobiDB-lite"/>
    </source>
</evidence>
<dbReference type="OMA" id="MFFRGCA"/>
<feature type="transmembrane region" description="Helical" evidence="6">
    <location>
        <begin position="226"/>
        <end position="249"/>
    </location>
</feature>
<accession>A0A813G0D4</accession>
<dbReference type="InterPro" id="IPR005821">
    <property type="entry name" value="Ion_trans_dom"/>
</dbReference>
<dbReference type="GO" id="GO:0005248">
    <property type="term" value="F:voltage-gated sodium channel activity"/>
    <property type="evidence" value="ECO:0007669"/>
    <property type="project" value="TreeGrafter"/>
</dbReference>
<evidence type="ECO:0000313" key="9">
    <source>
        <dbReference type="Proteomes" id="UP000654075"/>
    </source>
</evidence>
<feature type="region of interest" description="Disordered" evidence="5">
    <location>
        <begin position="530"/>
        <end position="593"/>
    </location>
</feature>
<dbReference type="GO" id="GO:0001518">
    <property type="term" value="C:voltage-gated sodium channel complex"/>
    <property type="evidence" value="ECO:0007669"/>
    <property type="project" value="TreeGrafter"/>
</dbReference>
<dbReference type="GO" id="GO:0005509">
    <property type="term" value="F:calcium ion binding"/>
    <property type="evidence" value="ECO:0007669"/>
    <property type="project" value="InterPro"/>
</dbReference>
<feature type="non-terminal residue" evidence="8">
    <location>
        <position position="593"/>
    </location>
</feature>
<dbReference type="InterPro" id="IPR027359">
    <property type="entry name" value="Volt_channel_dom_sf"/>
</dbReference>
<evidence type="ECO:0000256" key="3">
    <source>
        <dbReference type="ARBA" id="ARBA00022989"/>
    </source>
</evidence>
<dbReference type="Gene3D" id="1.20.120.350">
    <property type="entry name" value="Voltage-gated potassium channels. Chain C"/>
    <property type="match status" value="1"/>
</dbReference>
<organism evidence="8 9">
    <name type="scientific">Polarella glacialis</name>
    <name type="common">Dinoflagellate</name>
    <dbReference type="NCBI Taxonomy" id="89957"/>
    <lineage>
        <taxon>Eukaryota</taxon>
        <taxon>Sar</taxon>
        <taxon>Alveolata</taxon>
        <taxon>Dinophyceae</taxon>
        <taxon>Suessiales</taxon>
        <taxon>Suessiaceae</taxon>
        <taxon>Polarella</taxon>
    </lineage>
</organism>
<dbReference type="SUPFAM" id="SSF47473">
    <property type="entry name" value="EF-hand"/>
    <property type="match status" value="1"/>
</dbReference>
<keyword evidence="3 6" id="KW-1133">Transmembrane helix</keyword>
<sequence length="593" mass="66285">MPGKRMNLASLGGLNSLRFHGKKTETQAVVVDDDKDSSEDRDDLDSFASQDTETRARRKAESDAAAAKGPEPDLLMDTMPFCAVVAIFATLNLQVLASETDLNCHTSHCPDDYTIWTVLNNIFTAIFVFEIILRMAISKPRRYFCGERTRVKFKIDVLNCLDVFMVGTRVLDVWILAPAGIYTGLRVISAFRILHLGPFVKQVQLNRTFRELWLVIAAIGETLKTLLWVGLMIFLVTWVCAILVTMATLDNKAEDFNFNSATWTFDDYWGSVPKSAYSLFQVITKDSWAASLVWPLVAKNNVLILLFGGFFMVAGLALMNAIIGVVVECTLSSSKTNAEKEYKEKMKVDQLVMDSLKQIFHDADTDYSGELDRDELAEAIKKRKVRDRLKMLQIPFKDLDLLFTLLDEQNTGNINTDMFFRGCARLRGVALASDLHQMSIDLNRHLDWCDVNEKGVGSVNDCLAKLLDDMDSVDIDIVRGDVDDKDPVLVARRGRQRASKAEVLRGKWADGMPTVNAPDSEWDDKAEAVAKRDKNSKERSAAARRGRSSILAANLREAGQVMGSQYDGPLDQPPPPPMPLKKGEESPDPTKPQ</sequence>
<dbReference type="PANTHER" id="PTHR10037:SF62">
    <property type="entry name" value="SODIUM CHANNEL PROTEIN 60E"/>
    <property type="match status" value="1"/>
</dbReference>
<dbReference type="EMBL" id="CAJNNV010026381">
    <property type="protein sequence ID" value="CAE8618052.1"/>
    <property type="molecule type" value="Genomic_DNA"/>
</dbReference>
<evidence type="ECO:0000256" key="2">
    <source>
        <dbReference type="ARBA" id="ARBA00022692"/>
    </source>
</evidence>
<feature type="compositionally biased region" description="Acidic residues" evidence="5">
    <location>
        <begin position="31"/>
        <end position="45"/>
    </location>
</feature>
<feature type="transmembrane region" description="Helical" evidence="6">
    <location>
        <begin position="74"/>
        <end position="93"/>
    </location>
</feature>
<gene>
    <name evidence="8" type="ORF">PGLA1383_LOCUS35706</name>
</gene>
<feature type="compositionally biased region" description="Basic and acidic residues" evidence="5">
    <location>
        <begin position="52"/>
        <end position="62"/>
    </location>
</feature>
<evidence type="ECO:0000259" key="7">
    <source>
        <dbReference type="PROSITE" id="PS50222"/>
    </source>
</evidence>
<dbReference type="InterPro" id="IPR043203">
    <property type="entry name" value="VGCC_Ca_Na"/>
</dbReference>
<proteinExistence type="predicted"/>
<dbReference type="Proteomes" id="UP000654075">
    <property type="component" value="Unassembled WGS sequence"/>
</dbReference>
<comment type="subcellular location">
    <subcellularLocation>
        <location evidence="1">Membrane</location>
        <topology evidence="1">Multi-pass membrane protein</topology>
    </subcellularLocation>
</comment>
<evidence type="ECO:0000313" key="8">
    <source>
        <dbReference type="EMBL" id="CAE8618052.1"/>
    </source>
</evidence>
<protein>
    <recommendedName>
        <fullName evidence="7">EF-hand domain-containing protein</fullName>
    </recommendedName>
</protein>
<feature type="compositionally biased region" description="Basic and acidic residues" evidence="5">
    <location>
        <begin position="530"/>
        <end position="541"/>
    </location>
</feature>
<feature type="transmembrane region" description="Helical" evidence="6">
    <location>
        <begin position="302"/>
        <end position="327"/>
    </location>
</feature>
<dbReference type="PANTHER" id="PTHR10037">
    <property type="entry name" value="VOLTAGE-GATED CATION CHANNEL CALCIUM AND SODIUM"/>
    <property type="match status" value="1"/>
</dbReference>
<reference evidence="8" key="1">
    <citation type="submission" date="2021-02" db="EMBL/GenBank/DDBJ databases">
        <authorList>
            <person name="Dougan E. K."/>
            <person name="Rhodes N."/>
            <person name="Thang M."/>
            <person name="Chan C."/>
        </authorList>
    </citation>
    <scope>NUCLEOTIDE SEQUENCE</scope>
</reference>
<feature type="transmembrane region" description="Helical" evidence="6">
    <location>
        <begin position="113"/>
        <end position="133"/>
    </location>
</feature>
<dbReference type="Pfam" id="PF00520">
    <property type="entry name" value="Ion_trans"/>
    <property type="match status" value="1"/>
</dbReference>
<name>A0A813G0D4_POLGL</name>
<evidence type="ECO:0000256" key="6">
    <source>
        <dbReference type="SAM" id="Phobius"/>
    </source>
</evidence>
<dbReference type="Gene3D" id="1.10.238.10">
    <property type="entry name" value="EF-hand"/>
    <property type="match status" value="1"/>
</dbReference>
<feature type="region of interest" description="Disordered" evidence="5">
    <location>
        <begin position="28"/>
        <end position="71"/>
    </location>
</feature>
<evidence type="ECO:0000256" key="1">
    <source>
        <dbReference type="ARBA" id="ARBA00004141"/>
    </source>
</evidence>
<dbReference type="PROSITE" id="PS50222">
    <property type="entry name" value="EF_HAND_2"/>
    <property type="match status" value="1"/>
</dbReference>
<dbReference type="AlphaFoldDB" id="A0A813G0D4"/>
<keyword evidence="4 6" id="KW-0472">Membrane</keyword>
<dbReference type="InterPro" id="IPR002048">
    <property type="entry name" value="EF_hand_dom"/>
</dbReference>
<comment type="caution">
    <text evidence="8">The sequence shown here is derived from an EMBL/GenBank/DDBJ whole genome shotgun (WGS) entry which is preliminary data.</text>
</comment>
<evidence type="ECO:0000256" key="4">
    <source>
        <dbReference type="ARBA" id="ARBA00023136"/>
    </source>
</evidence>
<dbReference type="InterPro" id="IPR011992">
    <property type="entry name" value="EF-hand-dom_pair"/>
</dbReference>
<dbReference type="Gene3D" id="1.10.287.70">
    <property type="match status" value="1"/>
</dbReference>
<keyword evidence="9" id="KW-1185">Reference proteome</keyword>
<dbReference type="OrthoDB" id="433435at2759"/>
<dbReference type="SUPFAM" id="SSF81324">
    <property type="entry name" value="Voltage-gated potassium channels"/>
    <property type="match status" value="1"/>
</dbReference>
<feature type="domain" description="EF-hand" evidence="7">
    <location>
        <begin position="351"/>
        <end position="386"/>
    </location>
</feature>
<keyword evidence="2 6" id="KW-0812">Transmembrane</keyword>